<evidence type="ECO:0000256" key="1">
    <source>
        <dbReference type="PROSITE-ProRule" id="PRU00023"/>
    </source>
</evidence>
<sequence length="600" mass="64213">MPSLRSRFPVELGSGIQEARWAVCIAWLWPGAQAGASPGSCGEVDGENSAGQTALFLAALLGHSSAVQLLLAFGASPNHCCLDGSTPVHAGAFSGRSLLMLHVLQAGGDLRLHDQQGRIPREWAEQGGAKQSWERSSLWPLGLVTGGPLAHPEELLPARGGPDRTYESSSHTLMANLPWRGHPVTVTMTVRQLKAPGAQPDVLMPDLQHCRLCDPGSRFPLRLVAEADRQPLALEALLFLQARWRAPGGLSSHAVQLMRPGLAKVGSLEHGRPLHQLWLRPGPQQGYPWGGPGPGLPPPPELYPWLPLELICGNMLAATSDLYSFCILAQEVFTDQRVTPLPAPLCFRTGELPWAGREGPEVKAEQEASESPALDPLVPAPYQALVQAGLGLGPADRWGSLQSTQYLLRKAMAQDSASEVSSPMDWTTLCPSPQGSPPETTYYEVAPRAKTALRPVPPVMSPGPSPSQVMGHSKVQRGAAWDSGSSLTLGSSSSPSPSLCPGHSPTARVSLDRCLEPRSTGPALYSSLQDSASLLGTQSSEEQYERKFSAKIQALQGLRRHTHRAALLDPQPCEPTPCLLTHREASHTLEAAGREGHEGR</sequence>
<feature type="repeat" description="ANK" evidence="1">
    <location>
        <begin position="50"/>
        <end position="78"/>
    </location>
</feature>
<comment type="caution">
    <text evidence="3">The sequence shown here is derived from an EMBL/GenBank/DDBJ whole genome shotgun (WGS) entry which is preliminary data.</text>
</comment>
<accession>A0AB34HKW5</accession>
<organism evidence="3 4">
    <name type="scientific">Eschrichtius robustus</name>
    <name type="common">California gray whale</name>
    <name type="synonym">Eschrichtius gibbosus</name>
    <dbReference type="NCBI Taxonomy" id="9764"/>
    <lineage>
        <taxon>Eukaryota</taxon>
        <taxon>Metazoa</taxon>
        <taxon>Chordata</taxon>
        <taxon>Craniata</taxon>
        <taxon>Vertebrata</taxon>
        <taxon>Euteleostomi</taxon>
        <taxon>Mammalia</taxon>
        <taxon>Eutheria</taxon>
        <taxon>Laurasiatheria</taxon>
        <taxon>Artiodactyla</taxon>
        <taxon>Whippomorpha</taxon>
        <taxon>Cetacea</taxon>
        <taxon>Mysticeti</taxon>
        <taxon>Eschrichtiidae</taxon>
        <taxon>Eschrichtius</taxon>
    </lineage>
</organism>
<dbReference type="PROSITE" id="PS50088">
    <property type="entry name" value="ANK_REPEAT"/>
    <property type="match status" value="2"/>
</dbReference>
<dbReference type="Proteomes" id="UP001159641">
    <property type="component" value="Unassembled WGS sequence"/>
</dbReference>
<evidence type="ECO:0000313" key="4">
    <source>
        <dbReference type="Proteomes" id="UP001159641"/>
    </source>
</evidence>
<dbReference type="GO" id="GO:0030496">
    <property type="term" value="C:midbody"/>
    <property type="evidence" value="ECO:0007669"/>
    <property type="project" value="TreeGrafter"/>
</dbReference>
<dbReference type="InterPro" id="IPR039339">
    <property type="entry name" value="Tex14"/>
</dbReference>
<keyword evidence="4" id="KW-1185">Reference proteome</keyword>
<gene>
    <name evidence="3" type="ORF">J1605_004250</name>
</gene>
<dbReference type="GO" id="GO:0043063">
    <property type="term" value="P:intercellular bridge organization"/>
    <property type="evidence" value="ECO:0007669"/>
    <property type="project" value="InterPro"/>
</dbReference>
<proteinExistence type="predicted"/>
<dbReference type="Gene3D" id="1.25.40.20">
    <property type="entry name" value="Ankyrin repeat-containing domain"/>
    <property type="match status" value="1"/>
</dbReference>
<evidence type="ECO:0000313" key="3">
    <source>
        <dbReference type="EMBL" id="KAJ8791445.1"/>
    </source>
</evidence>
<protein>
    <recommendedName>
        <fullName evidence="5">Inactive serine/threonine-protein kinase TEX14-like</fullName>
    </recommendedName>
</protein>
<dbReference type="PROSITE" id="PS50297">
    <property type="entry name" value="ANK_REP_REGION"/>
    <property type="match status" value="1"/>
</dbReference>
<dbReference type="SMART" id="SM00248">
    <property type="entry name" value="ANK"/>
    <property type="match status" value="2"/>
</dbReference>
<dbReference type="GO" id="GO:0007094">
    <property type="term" value="P:mitotic spindle assembly checkpoint signaling"/>
    <property type="evidence" value="ECO:0007669"/>
    <property type="project" value="InterPro"/>
</dbReference>
<dbReference type="GO" id="GO:0000776">
    <property type="term" value="C:kinetochore"/>
    <property type="evidence" value="ECO:0007669"/>
    <property type="project" value="TreeGrafter"/>
</dbReference>
<evidence type="ECO:0008006" key="5">
    <source>
        <dbReference type="Google" id="ProtNLM"/>
    </source>
</evidence>
<dbReference type="InterPro" id="IPR002110">
    <property type="entry name" value="Ankyrin_rpt"/>
</dbReference>
<dbReference type="PANTHER" id="PTHR23060">
    <property type="entry name" value="TESTIS EXPRESSED GENE 14"/>
    <property type="match status" value="1"/>
</dbReference>
<feature type="compositionally biased region" description="Pro residues" evidence="2">
    <location>
        <begin position="455"/>
        <end position="465"/>
    </location>
</feature>
<name>A0AB34HKW5_ESCRO</name>
<dbReference type="SUPFAM" id="SSF48403">
    <property type="entry name" value="Ankyrin repeat"/>
    <property type="match status" value="1"/>
</dbReference>
<feature type="compositionally biased region" description="Low complexity" evidence="2">
    <location>
        <begin position="483"/>
        <end position="505"/>
    </location>
</feature>
<evidence type="ECO:0000256" key="2">
    <source>
        <dbReference type="SAM" id="MobiDB-lite"/>
    </source>
</evidence>
<keyword evidence="1" id="KW-0040">ANK repeat</keyword>
<dbReference type="GO" id="GO:0045171">
    <property type="term" value="C:intercellular bridge"/>
    <property type="evidence" value="ECO:0007669"/>
    <property type="project" value="TreeGrafter"/>
</dbReference>
<dbReference type="AlphaFoldDB" id="A0AB34HKW5"/>
<feature type="region of interest" description="Disordered" evidence="2">
    <location>
        <begin position="454"/>
        <end position="506"/>
    </location>
</feature>
<dbReference type="GO" id="GO:0051306">
    <property type="term" value="P:mitotic sister chromatid separation"/>
    <property type="evidence" value="ECO:0007669"/>
    <property type="project" value="InterPro"/>
</dbReference>
<dbReference type="Pfam" id="PF12796">
    <property type="entry name" value="Ank_2"/>
    <property type="match status" value="1"/>
</dbReference>
<dbReference type="PANTHER" id="PTHR23060:SF2">
    <property type="entry name" value="RHO GTPASE ACTIVATING PROTEIN 33, OPPOSITE STRAND"/>
    <property type="match status" value="1"/>
</dbReference>
<feature type="repeat" description="ANK" evidence="1">
    <location>
        <begin position="83"/>
        <end position="115"/>
    </location>
</feature>
<dbReference type="GO" id="GO:0008608">
    <property type="term" value="P:attachment of spindle microtubules to kinetochore"/>
    <property type="evidence" value="ECO:0007669"/>
    <property type="project" value="InterPro"/>
</dbReference>
<reference evidence="3 4" key="1">
    <citation type="submission" date="2022-11" db="EMBL/GenBank/DDBJ databases">
        <title>Whole genome sequence of Eschrichtius robustus ER-17-0199.</title>
        <authorList>
            <person name="Bruniche-Olsen A."/>
            <person name="Black A.N."/>
            <person name="Fields C.J."/>
            <person name="Walden K."/>
            <person name="Dewoody J.A."/>
        </authorList>
    </citation>
    <scope>NUCLEOTIDE SEQUENCE [LARGE SCALE GENOMIC DNA]</scope>
    <source>
        <strain evidence="3">ER-17-0199</strain>
        <tissue evidence="3">Blubber</tissue>
    </source>
</reference>
<dbReference type="GO" id="GO:0007140">
    <property type="term" value="P:male meiotic nuclear division"/>
    <property type="evidence" value="ECO:0007669"/>
    <property type="project" value="InterPro"/>
</dbReference>
<dbReference type="EMBL" id="JAIQCJ010001271">
    <property type="protein sequence ID" value="KAJ8791445.1"/>
    <property type="molecule type" value="Genomic_DNA"/>
</dbReference>
<dbReference type="InterPro" id="IPR036770">
    <property type="entry name" value="Ankyrin_rpt-contain_sf"/>
</dbReference>